<accession>A0ABR0UNC9</accession>
<proteinExistence type="predicted"/>
<protein>
    <submittedName>
        <fullName evidence="2">Uncharacterized protein</fullName>
    </submittedName>
</protein>
<dbReference type="Proteomes" id="UP001318860">
    <property type="component" value="Unassembled WGS sequence"/>
</dbReference>
<dbReference type="PANTHER" id="PTHR32060:SF31">
    <property type="entry name" value="CARBOXYL-TERMINAL-PROCESSING PEPTIDASE 1, CHLOROPLASTIC"/>
    <property type="match status" value="1"/>
</dbReference>
<sequence>MVRNLLCNSSPSLSPPPPPPPPPGPKSKSIGFPLKNLTMPPKSNYSQKSSITQSLSSTLLSIALSLGFFYASPPDATSLELSNTQQELNCVEDEVYADDKLTAEVVTNEEIVEEAWQVVNDSFLDTGRHRWSPDSWLKKKEDILGSPIQARSRAHEIIRRMLASLGDPYTRFLSPAEVITSSTLIFSCGIICFLDSFLELILADLA</sequence>
<dbReference type="InterPro" id="IPR029045">
    <property type="entry name" value="ClpP/crotonase-like_dom_sf"/>
</dbReference>
<organism evidence="2 3">
    <name type="scientific">Rehmannia glutinosa</name>
    <name type="common">Chinese foxglove</name>
    <dbReference type="NCBI Taxonomy" id="99300"/>
    <lineage>
        <taxon>Eukaryota</taxon>
        <taxon>Viridiplantae</taxon>
        <taxon>Streptophyta</taxon>
        <taxon>Embryophyta</taxon>
        <taxon>Tracheophyta</taxon>
        <taxon>Spermatophyta</taxon>
        <taxon>Magnoliopsida</taxon>
        <taxon>eudicotyledons</taxon>
        <taxon>Gunneridae</taxon>
        <taxon>Pentapetalae</taxon>
        <taxon>asterids</taxon>
        <taxon>lamiids</taxon>
        <taxon>Lamiales</taxon>
        <taxon>Orobanchaceae</taxon>
        <taxon>Rehmannieae</taxon>
        <taxon>Rehmannia</taxon>
    </lineage>
</organism>
<reference evidence="2 3" key="1">
    <citation type="journal article" date="2021" name="Comput. Struct. Biotechnol. J.">
        <title>De novo genome assembly of the potent medicinal plant Rehmannia glutinosa using nanopore technology.</title>
        <authorList>
            <person name="Ma L."/>
            <person name="Dong C."/>
            <person name="Song C."/>
            <person name="Wang X."/>
            <person name="Zheng X."/>
            <person name="Niu Y."/>
            <person name="Chen S."/>
            <person name="Feng W."/>
        </authorList>
    </citation>
    <scope>NUCLEOTIDE SEQUENCE [LARGE SCALE GENOMIC DNA]</scope>
    <source>
        <strain evidence="2">DH-2019</strain>
    </source>
</reference>
<name>A0ABR0UNC9_REHGL</name>
<dbReference type="PANTHER" id="PTHR32060">
    <property type="entry name" value="TAIL-SPECIFIC PROTEASE"/>
    <property type="match status" value="1"/>
</dbReference>
<comment type="caution">
    <text evidence="2">The sequence shown here is derived from an EMBL/GenBank/DDBJ whole genome shotgun (WGS) entry which is preliminary data.</text>
</comment>
<feature type="region of interest" description="Disordered" evidence="1">
    <location>
        <begin position="1"/>
        <end position="31"/>
    </location>
</feature>
<gene>
    <name evidence="2" type="ORF">DH2020_042138</name>
</gene>
<dbReference type="SUPFAM" id="SSF52096">
    <property type="entry name" value="ClpP/crotonase"/>
    <property type="match status" value="1"/>
</dbReference>
<evidence type="ECO:0000313" key="3">
    <source>
        <dbReference type="Proteomes" id="UP001318860"/>
    </source>
</evidence>
<keyword evidence="3" id="KW-1185">Reference proteome</keyword>
<evidence type="ECO:0000256" key="1">
    <source>
        <dbReference type="SAM" id="MobiDB-lite"/>
    </source>
</evidence>
<dbReference type="Gene3D" id="3.30.750.44">
    <property type="match status" value="1"/>
</dbReference>
<dbReference type="EMBL" id="JABTTQ020002416">
    <property type="protein sequence ID" value="KAK6124112.1"/>
    <property type="molecule type" value="Genomic_DNA"/>
</dbReference>
<evidence type="ECO:0000313" key="2">
    <source>
        <dbReference type="EMBL" id="KAK6124112.1"/>
    </source>
</evidence>
<feature type="compositionally biased region" description="Pro residues" evidence="1">
    <location>
        <begin position="13"/>
        <end position="25"/>
    </location>
</feature>